<evidence type="ECO:0000256" key="5">
    <source>
        <dbReference type="SAM" id="Coils"/>
    </source>
</evidence>
<evidence type="ECO:0000256" key="3">
    <source>
        <dbReference type="ARBA" id="ARBA00022833"/>
    </source>
</evidence>
<gene>
    <name evidence="7" type="ORF">BLA29_002668</name>
</gene>
<dbReference type="InterPro" id="IPR017455">
    <property type="entry name" value="Znf_FYVE-rel"/>
</dbReference>
<evidence type="ECO:0000256" key="4">
    <source>
        <dbReference type="PROSITE-ProRule" id="PRU00091"/>
    </source>
</evidence>
<dbReference type="SMART" id="SM00064">
    <property type="entry name" value="FYVE"/>
    <property type="match status" value="1"/>
</dbReference>
<dbReference type="SUPFAM" id="SSF57903">
    <property type="entry name" value="FYVE/PHD zinc finger"/>
    <property type="match status" value="1"/>
</dbReference>
<protein>
    <recommendedName>
        <fullName evidence="6">FYVE-type domain-containing protein</fullName>
    </recommendedName>
</protein>
<accession>A0A1Y3ALC1</accession>
<dbReference type="Proteomes" id="UP000194236">
    <property type="component" value="Unassembled WGS sequence"/>
</dbReference>
<dbReference type="OrthoDB" id="10018316at2759"/>
<evidence type="ECO:0000313" key="7">
    <source>
        <dbReference type="EMBL" id="OTF69242.1"/>
    </source>
</evidence>
<keyword evidence="8" id="KW-1185">Reference proteome</keyword>
<dbReference type="PANTHER" id="PTHR23164">
    <property type="entry name" value="EARLY ENDOSOME ANTIGEN 1"/>
    <property type="match status" value="1"/>
</dbReference>
<dbReference type="GO" id="GO:0005769">
    <property type="term" value="C:early endosome"/>
    <property type="evidence" value="ECO:0007669"/>
    <property type="project" value="TreeGrafter"/>
</dbReference>
<sequence length="340" mass="40536">MNRLRMENENLRFEMQRYVDQLEKISGEKMQQEKLCQKLQNDCDLNQKLILEMTSKTSDSLSVMTNEKTELMNKLQQLQLEMDSMKKQNEDSERQIKCLQMKNSDSTEYEKQLEKIEQLRKNELDEYRNTIKQLKSDRLKYQNIYRGRIEKIRSLLRNEQYQTKQMRTILEQTHKFLNKSNQEIRSFVKDESAHYNELLMRLTSKLNGLMETIEKRALLERCATAEEQLEAAMAEMKQFIKKCEENSKAVQELGEQNQSLQIRLDEANNKLRRSWTDDRTVDKCQNDNCQKQFTTVIRKHHCRSCGNIFCNECSSKQAQMTGHPKPVRVCDHCYQELNES</sequence>
<name>A0A1Y3ALC1_EURMA</name>
<dbReference type="PROSITE" id="PS50178">
    <property type="entry name" value="ZF_FYVE"/>
    <property type="match status" value="1"/>
</dbReference>
<dbReference type="PANTHER" id="PTHR23164:SF30">
    <property type="entry name" value="EARLY ENDOSOME ANTIGEN 1"/>
    <property type="match status" value="1"/>
</dbReference>
<dbReference type="InterPro" id="IPR013083">
    <property type="entry name" value="Znf_RING/FYVE/PHD"/>
</dbReference>
<dbReference type="CDD" id="cd15730">
    <property type="entry name" value="FYVE_EEA1"/>
    <property type="match status" value="1"/>
</dbReference>
<keyword evidence="3" id="KW-0862">Zinc</keyword>
<dbReference type="GO" id="GO:0005545">
    <property type="term" value="F:1-phosphatidylinositol binding"/>
    <property type="evidence" value="ECO:0007669"/>
    <property type="project" value="TreeGrafter"/>
</dbReference>
<evidence type="ECO:0000256" key="1">
    <source>
        <dbReference type="ARBA" id="ARBA00022723"/>
    </source>
</evidence>
<dbReference type="InterPro" id="IPR000306">
    <property type="entry name" value="Znf_FYVE"/>
</dbReference>
<feature type="coiled-coil region" evidence="5">
    <location>
        <begin position="1"/>
        <end position="144"/>
    </location>
</feature>
<dbReference type="AlphaFoldDB" id="A0A1Y3ALC1"/>
<comment type="caution">
    <text evidence="7">The sequence shown here is derived from an EMBL/GenBank/DDBJ whole genome shotgun (WGS) entry which is preliminary data.</text>
</comment>
<dbReference type="GO" id="GO:0006897">
    <property type="term" value="P:endocytosis"/>
    <property type="evidence" value="ECO:0007669"/>
    <property type="project" value="TreeGrafter"/>
</dbReference>
<keyword evidence="2 4" id="KW-0863">Zinc-finger</keyword>
<dbReference type="Gene3D" id="1.20.5.390">
    <property type="entry name" value="L1 transposable element, trimerization domain"/>
    <property type="match status" value="1"/>
</dbReference>
<feature type="coiled-coil region" evidence="5">
    <location>
        <begin position="215"/>
        <end position="270"/>
    </location>
</feature>
<feature type="domain" description="FYVE-type" evidence="6">
    <location>
        <begin position="289"/>
        <end position="338"/>
    </location>
</feature>
<keyword evidence="5" id="KW-0175">Coiled coil</keyword>
<dbReference type="Pfam" id="PF01363">
    <property type="entry name" value="FYVE"/>
    <property type="match status" value="1"/>
</dbReference>
<evidence type="ECO:0000256" key="2">
    <source>
        <dbReference type="ARBA" id="ARBA00022771"/>
    </source>
</evidence>
<dbReference type="Gene3D" id="3.30.40.10">
    <property type="entry name" value="Zinc/RING finger domain, C3HC4 (zinc finger)"/>
    <property type="match status" value="1"/>
</dbReference>
<evidence type="ECO:0000259" key="6">
    <source>
        <dbReference type="PROSITE" id="PS50178"/>
    </source>
</evidence>
<dbReference type="EMBL" id="MUJZ01071531">
    <property type="protein sequence ID" value="OTF69242.1"/>
    <property type="molecule type" value="Genomic_DNA"/>
</dbReference>
<evidence type="ECO:0000313" key="8">
    <source>
        <dbReference type="Proteomes" id="UP000194236"/>
    </source>
</evidence>
<dbReference type="InterPro" id="IPR011011">
    <property type="entry name" value="Znf_FYVE_PHD"/>
</dbReference>
<reference evidence="7 8" key="1">
    <citation type="submission" date="2017-03" db="EMBL/GenBank/DDBJ databases">
        <title>Genome Survey of Euroglyphus maynei.</title>
        <authorList>
            <person name="Arlian L.G."/>
            <person name="Morgan M.S."/>
            <person name="Rider S.D."/>
        </authorList>
    </citation>
    <scope>NUCLEOTIDE SEQUENCE [LARGE SCALE GENOMIC DNA]</scope>
    <source>
        <strain evidence="7">Arlian Lab</strain>
        <tissue evidence="7">Whole body</tissue>
    </source>
</reference>
<organism evidence="7 8">
    <name type="scientific">Euroglyphus maynei</name>
    <name type="common">Mayne's house dust mite</name>
    <dbReference type="NCBI Taxonomy" id="6958"/>
    <lineage>
        <taxon>Eukaryota</taxon>
        <taxon>Metazoa</taxon>
        <taxon>Ecdysozoa</taxon>
        <taxon>Arthropoda</taxon>
        <taxon>Chelicerata</taxon>
        <taxon>Arachnida</taxon>
        <taxon>Acari</taxon>
        <taxon>Acariformes</taxon>
        <taxon>Sarcoptiformes</taxon>
        <taxon>Astigmata</taxon>
        <taxon>Psoroptidia</taxon>
        <taxon>Analgoidea</taxon>
        <taxon>Pyroglyphidae</taxon>
        <taxon>Pyroglyphinae</taxon>
        <taxon>Euroglyphus</taxon>
    </lineage>
</organism>
<dbReference type="SUPFAM" id="SSF69979">
    <property type="entry name" value="Eea1 homodimerisation domain"/>
    <property type="match status" value="1"/>
</dbReference>
<keyword evidence="1" id="KW-0479">Metal-binding</keyword>
<proteinExistence type="predicted"/>
<dbReference type="GO" id="GO:0008270">
    <property type="term" value="F:zinc ion binding"/>
    <property type="evidence" value="ECO:0007669"/>
    <property type="project" value="UniProtKB-KW"/>
</dbReference>